<feature type="compositionally biased region" description="Polar residues" evidence="7">
    <location>
        <begin position="451"/>
        <end position="471"/>
    </location>
</feature>
<dbReference type="Gene3D" id="4.10.240.10">
    <property type="entry name" value="Zn(2)-C6 fungal-type DNA-binding domain"/>
    <property type="match status" value="1"/>
</dbReference>
<name>A0A1S9RM31_PENBI</name>
<dbReference type="EMBL" id="LJBN01000144">
    <property type="protein sequence ID" value="OOQ86340.1"/>
    <property type="molecule type" value="Genomic_DNA"/>
</dbReference>
<dbReference type="GO" id="GO:0000981">
    <property type="term" value="F:DNA-binding transcription factor activity, RNA polymerase II-specific"/>
    <property type="evidence" value="ECO:0007669"/>
    <property type="project" value="InterPro"/>
</dbReference>
<keyword evidence="6" id="KW-0539">Nucleus</keyword>
<evidence type="ECO:0000256" key="6">
    <source>
        <dbReference type="ARBA" id="ARBA00023242"/>
    </source>
</evidence>
<evidence type="ECO:0000313" key="10">
    <source>
        <dbReference type="Proteomes" id="UP000190744"/>
    </source>
</evidence>
<evidence type="ECO:0000256" key="1">
    <source>
        <dbReference type="ARBA" id="ARBA00004123"/>
    </source>
</evidence>
<dbReference type="Proteomes" id="UP000190744">
    <property type="component" value="Unassembled WGS sequence"/>
</dbReference>
<dbReference type="InterPro" id="IPR036864">
    <property type="entry name" value="Zn2-C6_fun-type_DNA-bd_sf"/>
</dbReference>
<dbReference type="PROSITE" id="PS00463">
    <property type="entry name" value="ZN2_CY6_FUNGAL_1"/>
    <property type="match status" value="1"/>
</dbReference>
<sequence>MDPSIESEEIGTSVPERPSCQGCRRRKLKCSRESPTCSQCERLGAPCVYDAKKGKPGLKTGAVESLSRRIEVLEDALLRENENNGGHASNACRSHSPGNERLDGVVNLLSTVCMELCKLNNRNETRANEPDFNTIPRPPYHGVSVETPSQPSTAPDGYETHGSPYTQPRKRRRIDSCGNPKIELALPLEDLLDATTSLPPPELLENIVTAYFINIQPWIPILHETRFRARVHDPEQRTRLVIVIHAIIVAAIRFARPEVHGLSAANVESQTKTSRSIVVLNAMDSLSVENLQALTIIAFDDIGNGNTSRAWSIVGSLTRTVEYLRLSIEDEDDDTQRLLKPLLSLPPSKEWVEEEERRRVFWNIFNLDRFCSVATGQVSTSTANDAWNTSLTADDVHRRLPADGGLWHREEQVTTPFFGIWDRSEARIGNSIAFLPAQYSSNPKSPKPAPDTNSPHSSPQDISHSVTSSAQPDMSTVGAFAYCIEATESLSRVTTFFLQQKINFQDRREVSSWLTRFKELDLRLVHWKMFLPQKWRDSNISRQPTLIHMDPNLTLTHVTHNTSMILLHQRIAYPPAEWANIVRLPSVCSAETCQNAAIEIQNMTAKYLSNTPESSPVSNQFIFCVFVAARVLLVHWRYYGSDLAQEMWDLVNSLDQMACRWLGSSSSNGRCLASTYADHLRDLHQRCIAAPHFSVDVLGYSTVVSNSHAQSSTRSTTTGRTPTEPQNHQSRNERPYNTSPAMFANFNGTHTSTGQDISPSEPHWGMAKENLSSRHMATSFVEASVGSRVATGATPDVDYSINCAPPADELSNISYLLLDQRFMDMDRVISLDDMMFSTNMAASMNGPTG</sequence>
<accession>A0A1S9RM31</accession>
<feature type="region of interest" description="Disordered" evidence="7">
    <location>
        <begin position="708"/>
        <end position="760"/>
    </location>
</feature>
<dbReference type="Pfam" id="PF04082">
    <property type="entry name" value="Fungal_trans"/>
    <property type="match status" value="1"/>
</dbReference>
<dbReference type="InterPro" id="IPR001138">
    <property type="entry name" value="Zn2Cys6_DnaBD"/>
</dbReference>
<dbReference type="InterPro" id="IPR007219">
    <property type="entry name" value="XnlR_reg_dom"/>
</dbReference>
<dbReference type="SUPFAM" id="SSF57701">
    <property type="entry name" value="Zn2/Cys6 DNA-binding domain"/>
    <property type="match status" value="1"/>
</dbReference>
<keyword evidence="3" id="KW-0805">Transcription regulation</keyword>
<dbReference type="SMART" id="SM00066">
    <property type="entry name" value="GAL4"/>
    <property type="match status" value="1"/>
</dbReference>
<feature type="region of interest" description="Disordered" evidence="7">
    <location>
        <begin position="128"/>
        <end position="174"/>
    </location>
</feature>
<dbReference type="PANTHER" id="PTHR47338">
    <property type="entry name" value="ZN(II)2CYS6 TRANSCRIPTION FACTOR (EUROFUNG)-RELATED"/>
    <property type="match status" value="1"/>
</dbReference>
<dbReference type="Pfam" id="PF00172">
    <property type="entry name" value="Zn_clus"/>
    <property type="match status" value="1"/>
</dbReference>
<dbReference type="SMART" id="SM00906">
    <property type="entry name" value="Fungal_trans"/>
    <property type="match status" value="1"/>
</dbReference>
<evidence type="ECO:0000313" key="9">
    <source>
        <dbReference type="EMBL" id="OOQ86340.1"/>
    </source>
</evidence>
<dbReference type="InterPro" id="IPR050815">
    <property type="entry name" value="TF_fung"/>
</dbReference>
<comment type="subcellular location">
    <subcellularLocation>
        <location evidence="1">Nucleus</location>
    </subcellularLocation>
</comment>
<proteinExistence type="predicted"/>
<dbReference type="PANTHER" id="PTHR47338:SF23">
    <property type="entry name" value="ZN(II)2CYS6 TRANSCRIPTION FACTOR (EUROFUNG)"/>
    <property type="match status" value="1"/>
</dbReference>
<gene>
    <name evidence="9" type="ORF">PEBR_21750</name>
</gene>
<feature type="compositionally biased region" description="Low complexity" evidence="7">
    <location>
        <begin position="711"/>
        <end position="723"/>
    </location>
</feature>
<dbReference type="GO" id="GO:0006351">
    <property type="term" value="P:DNA-templated transcription"/>
    <property type="evidence" value="ECO:0007669"/>
    <property type="project" value="InterPro"/>
</dbReference>
<evidence type="ECO:0000256" key="5">
    <source>
        <dbReference type="ARBA" id="ARBA00023163"/>
    </source>
</evidence>
<evidence type="ECO:0000256" key="2">
    <source>
        <dbReference type="ARBA" id="ARBA00022723"/>
    </source>
</evidence>
<dbReference type="CDD" id="cd12148">
    <property type="entry name" value="fungal_TF_MHR"/>
    <property type="match status" value="1"/>
</dbReference>
<dbReference type="GO" id="GO:0005634">
    <property type="term" value="C:nucleus"/>
    <property type="evidence" value="ECO:0007669"/>
    <property type="project" value="UniProtKB-SubCell"/>
</dbReference>
<dbReference type="GO" id="GO:0003677">
    <property type="term" value="F:DNA binding"/>
    <property type="evidence" value="ECO:0007669"/>
    <property type="project" value="UniProtKB-KW"/>
</dbReference>
<evidence type="ECO:0000256" key="3">
    <source>
        <dbReference type="ARBA" id="ARBA00023015"/>
    </source>
</evidence>
<organism evidence="9 10">
    <name type="scientific">Penicillium brasilianum</name>
    <dbReference type="NCBI Taxonomy" id="104259"/>
    <lineage>
        <taxon>Eukaryota</taxon>
        <taxon>Fungi</taxon>
        <taxon>Dikarya</taxon>
        <taxon>Ascomycota</taxon>
        <taxon>Pezizomycotina</taxon>
        <taxon>Eurotiomycetes</taxon>
        <taxon>Eurotiomycetidae</taxon>
        <taxon>Eurotiales</taxon>
        <taxon>Aspergillaceae</taxon>
        <taxon>Penicillium</taxon>
    </lineage>
</organism>
<feature type="compositionally biased region" description="Polar residues" evidence="7">
    <location>
        <begin position="724"/>
        <end position="758"/>
    </location>
</feature>
<dbReference type="PROSITE" id="PS50048">
    <property type="entry name" value="ZN2_CY6_FUNGAL_2"/>
    <property type="match status" value="1"/>
</dbReference>
<dbReference type="GO" id="GO:0008270">
    <property type="term" value="F:zinc ion binding"/>
    <property type="evidence" value="ECO:0007669"/>
    <property type="project" value="InterPro"/>
</dbReference>
<keyword evidence="2" id="KW-0479">Metal-binding</keyword>
<comment type="caution">
    <text evidence="9">The sequence shown here is derived from an EMBL/GenBank/DDBJ whole genome shotgun (WGS) entry which is preliminary data.</text>
</comment>
<evidence type="ECO:0000256" key="4">
    <source>
        <dbReference type="ARBA" id="ARBA00023125"/>
    </source>
</evidence>
<feature type="region of interest" description="Disordered" evidence="7">
    <location>
        <begin position="439"/>
        <end position="471"/>
    </location>
</feature>
<evidence type="ECO:0000256" key="7">
    <source>
        <dbReference type="SAM" id="MobiDB-lite"/>
    </source>
</evidence>
<dbReference type="AlphaFoldDB" id="A0A1S9RM31"/>
<dbReference type="CDD" id="cd00067">
    <property type="entry name" value="GAL4"/>
    <property type="match status" value="1"/>
</dbReference>
<keyword evidence="5" id="KW-0804">Transcription</keyword>
<evidence type="ECO:0000259" key="8">
    <source>
        <dbReference type="PROSITE" id="PS50048"/>
    </source>
</evidence>
<feature type="domain" description="Zn(2)-C6 fungal-type" evidence="8">
    <location>
        <begin position="19"/>
        <end position="49"/>
    </location>
</feature>
<keyword evidence="4" id="KW-0238">DNA-binding</keyword>
<feature type="region of interest" description="Disordered" evidence="7">
    <location>
        <begin position="1"/>
        <end position="20"/>
    </location>
</feature>
<protein>
    <submittedName>
        <fullName evidence="9">Putative fungal specific transcription factor</fullName>
    </submittedName>
</protein>
<reference evidence="10" key="1">
    <citation type="submission" date="2015-09" db="EMBL/GenBank/DDBJ databases">
        <authorList>
            <person name="Fill T.P."/>
            <person name="Baretta J.F."/>
            <person name="de Almeida L.G."/>
            <person name="Rocha M."/>
            <person name="de Souza D.H."/>
            <person name="Malavazi I."/>
            <person name="Cerdeira L.T."/>
            <person name="Hong H."/>
            <person name="Samborskyy M."/>
            <person name="de Vasconcelos A.T."/>
            <person name="Leadlay P."/>
            <person name="Rodrigues-Filho E."/>
        </authorList>
    </citation>
    <scope>NUCLEOTIDE SEQUENCE [LARGE SCALE GENOMIC DNA]</scope>
    <source>
        <strain evidence="10">LaBioMMi 136</strain>
    </source>
</reference>